<dbReference type="PANTHER" id="PTHR10829">
    <property type="entry name" value="CORTACTIN AND DREBRIN"/>
    <property type="match status" value="1"/>
</dbReference>
<proteinExistence type="predicted"/>
<evidence type="ECO:0000256" key="11">
    <source>
        <dbReference type="ARBA" id="ARBA00023203"/>
    </source>
</evidence>
<comment type="subcellular location">
    <subcellularLocation>
        <location evidence="2">Cell junction</location>
    </subcellularLocation>
    <subcellularLocation>
        <location evidence="1">Cell projection</location>
        <location evidence="1">Dendrite</location>
    </subcellularLocation>
    <subcellularLocation>
        <location evidence="4">Cell projection</location>
        <location evidence="4">Growth cone</location>
    </subcellularLocation>
    <subcellularLocation>
        <location evidence="3">Cytoplasm</location>
        <location evidence="3">Cell cortex</location>
    </subcellularLocation>
</comment>
<evidence type="ECO:0000256" key="9">
    <source>
        <dbReference type="ARBA" id="ARBA00022949"/>
    </source>
</evidence>
<dbReference type="FunFam" id="3.40.20.10:FF:000032">
    <property type="entry name" value="Drebrin 1"/>
    <property type="match status" value="1"/>
</dbReference>
<dbReference type="GO" id="GO:0030426">
    <property type="term" value="C:growth cone"/>
    <property type="evidence" value="ECO:0007669"/>
    <property type="project" value="UniProtKB-SubCell"/>
</dbReference>
<evidence type="ECO:0000256" key="7">
    <source>
        <dbReference type="ARBA" id="ARBA00022782"/>
    </source>
</evidence>
<dbReference type="GO" id="GO:0048812">
    <property type="term" value="P:neuron projection morphogenesis"/>
    <property type="evidence" value="ECO:0007669"/>
    <property type="project" value="TreeGrafter"/>
</dbReference>
<keyword evidence="18" id="KW-1185">Reference proteome</keyword>
<dbReference type="GO" id="GO:0061003">
    <property type="term" value="P:positive regulation of dendritic spine morphogenesis"/>
    <property type="evidence" value="ECO:0007669"/>
    <property type="project" value="TreeGrafter"/>
</dbReference>
<protein>
    <recommendedName>
        <fullName evidence="13">Drebrin</fullName>
    </recommendedName>
    <alternativeName>
        <fullName evidence="14">Developmentally-regulated brain protein</fullName>
    </alternativeName>
</protein>
<sequence>MVQLGLLDRCPPDTEDLGLLLLDRCLPENMQFQIGLDDCKDSNMAVNLGKHRLDLLTAYQDVIDENSSTDWALYSHEGDSNDLILASCGGGGLAEIAGAVDQTRVMYGFCSMKEPNSALPRYILINWVGEDVPDARKCSCASHVATVAEFFQGVDIIINASSVEDMDPSAVGQRLSNGLVAVASPVLNRLRLKDEEQAENVGTKYQKTNAEVEMKKINREEFWEQAKREEELRKEAERKKLAEERQRFEEERMELEKKEQEDRERRYREKEEQIEEHRKKLQEEEEAWEKIRNQTLITVESCDDASDKRETEVEEAAAIIAQRTDNPREFFKQKEMGVATSVDSSPVSTHRTENEGRSAHGVTGDSSPIPKIITTPNQEPDDSLRERDSEPPHSAPVQETPQTKPTHSVAPQARDTSQSNASDSLLDLWETGATPGPAPPSCFDEPTPAGTVEMSSQHALQQEPGSQEQEESQLLMTNGEAFLKEGTQASEGYFSQSQEEEFAQSEDCSAKVNPSPVFYSKPPEIDITCWDTDPVMEDED</sequence>
<feature type="compositionally biased region" description="Basic and acidic residues" evidence="15">
    <location>
        <begin position="382"/>
        <end position="391"/>
    </location>
</feature>
<evidence type="ECO:0000256" key="14">
    <source>
        <dbReference type="ARBA" id="ARBA00076970"/>
    </source>
</evidence>
<keyword evidence="7" id="KW-0221">Differentiation</keyword>
<reference evidence="17" key="1">
    <citation type="journal article" date="2023" name="Science">
        <title>Genome structures resolve the early diversification of teleost fishes.</title>
        <authorList>
            <person name="Parey E."/>
            <person name="Louis A."/>
            <person name="Montfort J."/>
            <person name="Bouchez O."/>
            <person name="Roques C."/>
            <person name="Iampietro C."/>
            <person name="Lluch J."/>
            <person name="Castinel A."/>
            <person name="Donnadieu C."/>
            <person name="Desvignes T."/>
            <person name="Floi Bucao C."/>
            <person name="Jouanno E."/>
            <person name="Wen M."/>
            <person name="Mejri S."/>
            <person name="Dirks R."/>
            <person name="Jansen H."/>
            <person name="Henkel C."/>
            <person name="Chen W.J."/>
            <person name="Zahm M."/>
            <person name="Cabau C."/>
            <person name="Klopp C."/>
            <person name="Thompson A.W."/>
            <person name="Robinson-Rechavi M."/>
            <person name="Braasch I."/>
            <person name="Lecointre G."/>
            <person name="Bobe J."/>
            <person name="Postlethwait J.H."/>
            <person name="Berthelot C."/>
            <person name="Roest Crollius H."/>
            <person name="Guiguen Y."/>
        </authorList>
    </citation>
    <scope>NUCLEOTIDE SEQUENCE</scope>
    <source>
        <strain evidence="17">Concon-B</strain>
    </source>
</reference>
<dbReference type="PROSITE" id="PS51263">
    <property type="entry name" value="ADF_H"/>
    <property type="match status" value="1"/>
</dbReference>
<dbReference type="GO" id="GO:0030425">
    <property type="term" value="C:dendrite"/>
    <property type="evidence" value="ECO:0007669"/>
    <property type="project" value="UniProtKB-SubCell"/>
</dbReference>
<comment type="caution">
    <text evidence="17">The sequence shown here is derived from an EMBL/GenBank/DDBJ whole genome shotgun (WGS) entry which is preliminary data.</text>
</comment>
<accession>A0A9Q1DR94</accession>
<keyword evidence="10" id="KW-0007">Acetylation</keyword>
<dbReference type="GO" id="GO:0014069">
    <property type="term" value="C:postsynaptic density"/>
    <property type="evidence" value="ECO:0007669"/>
    <property type="project" value="TreeGrafter"/>
</dbReference>
<evidence type="ECO:0000256" key="13">
    <source>
        <dbReference type="ARBA" id="ARBA00073040"/>
    </source>
</evidence>
<evidence type="ECO:0000256" key="8">
    <source>
        <dbReference type="ARBA" id="ARBA00022902"/>
    </source>
</evidence>
<feature type="domain" description="ADF-H" evidence="16">
    <location>
        <begin position="45"/>
        <end position="176"/>
    </location>
</feature>
<evidence type="ECO:0000256" key="15">
    <source>
        <dbReference type="SAM" id="MobiDB-lite"/>
    </source>
</evidence>
<organism evidence="17 18">
    <name type="scientific">Conger conger</name>
    <name type="common">Conger eel</name>
    <name type="synonym">Muraena conger</name>
    <dbReference type="NCBI Taxonomy" id="82655"/>
    <lineage>
        <taxon>Eukaryota</taxon>
        <taxon>Metazoa</taxon>
        <taxon>Chordata</taxon>
        <taxon>Craniata</taxon>
        <taxon>Vertebrata</taxon>
        <taxon>Euteleostomi</taxon>
        <taxon>Actinopterygii</taxon>
        <taxon>Neopterygii</taxon>
        <taxon>Teleostei</taxon>
        <taxon>Anguilliformes</taxon>
        <taxon>Congridae</taxon>
        <taxon>Conger</taxon>
    </lineage>
</organism>
<dbReference type="GO" id="GO:0030864">
    <property type="term" value="C:cortical actin cytoskeleton"/>
    <property type="evidence" value="ECO:0007669"/>
    <property type="project" value="TreeGrafter"/>
</dbReference>
<dbReference type="Pfam" id="PF00241">
    <property type="entry name" value="Cofilin_ADF"/>
    <property type="match status" value="1"/>
</dbReference>
<dbReference type="GO" id="GO:0051015">
    <property type="term" value="F:actin filament binding"/>
    <property type="evidence" value="ECO:0007669"/>
    <property type="project" value="TreeGrafter"/>
</dbReference>
<feature type="compositionally biased region" description="Polar residues" evidence="15">
    <location>
        <begin position="414"/>
        <end position="423"/>
    </location>
</feature>
<evidence type="ECO:0000256" key="1">
    <source>
        <dbReference type="ARBA" id="ARBA00004279"/>
    </source>
</evidence>
<dbReference type="GO" id="GO:0070161">
    <property type="term" value="C:anchoring junction"/>
    <property type="evidence" value="ECO:0007669"/>
    <property type="project" value="UniProtKB-SubCell"/>
</dbReference>
<evidence type="ECO:0000256" key="5">
    <source>
        <dbReference type="ARBA" id="ARBA00022473"/>
    </source>
</evidence>
<keyword evidence="11" id="KW-0009">Actin-binding</keyword>
<keyword evidence="6" id="KW-0963">Cytoplasm</keyword>
<feature type="region of interest" description="Disordered" evidence="15">
    <location>
        <begin position="244"/>
        <end position="272"/>
    </location>
</feature>
<evidence type="ECO:0000256" key="2">
    <source>
        <dbReference type="ARBA" id="ARBA00004282"/>
    </source>
</evidence>
<keyword evidence="8" id="KW-0524">Neurogenesis</keyword>
<evidence type="ECO:0000313" key="17">
    <source>
        <dbReference type="EMBL" id="KAJ8276811.1"/>
    </source>
</evidence>
<evidence type="ECO:0000259" key="16">
    <source>
        <dbReference type="PROSITE" id="PS51263"/>
    </source>
</evidence>
<dbReference type="GO" id="GO:0030027">
    <property type="term" value="C:lamellipodium"/>
    <property type="evidence" value="ECO:0007669"/>
    <property type="project" value="TreeGrafter"/>
</dbReference>
<dbReference type="SUPFAM" id="SSF55753">
    <property type="entry name" value="Actin depolymerizing proteins"/>
    <property type="match status" value="1"/>
</dbReference>
<evidence type="ECO:0000256" key="12">
    <source>
        <dbReference type="ARBA" id="ARBA00023273"/>
    </source>
</evidence>
<keyword evidence="9" id="KW-0965">Cell junction</keyword>
<dbReference type="Proteomes" id="UP001152803">
    <property type="component" value="Unassembled WGS sequence"/>
</dbReference>
<dbReference type="Gene3D" id="3.40.20.10">
    <property type="entry name" value="Severin"/>
    <property type="match status" value="1"/>
</dbReference>
<dbReference type="OrthoDB" id="5971719at2759"/>
<evidence type="ECO:0000256" key="6">
    <source>
        <dbReference type="ARBA" id="ARBA00022490"/>
    </source>
</evidence>
<evidence type="ECO:0000256" key="10">
    <source>
        <dbReference type="ARBA" id="ARBA00022990"/>
    </source>
</evidence>
<dbReference type="InterPro" id="IPR002108">
    <property type="entry name" value="ADF-H"/>
</dbReference>
<keyword evidence="12" id="KW-0966">Cell projection</keyword>
<dbReference type="GO" id="GO:0045211">
    <property type="term" value="C:postsynaptic membrane"/>
    <property type="evidence" value="ECO:0007669"/>
    <property type="project" value="TreeGrafter"/>
</dbReference>
<dbReference type="GO" id="GO:0098974">
    <property type="term" value="P:postsynaptic actin cytoskeleton organization"/>
    <property type="evidence" value="ECO:0007669"/>
    <property type="project" value="TreeGrafter"/>
</dbReference>
<dbReference type="GO" id="GO:0030833">
    <property type="term" value="P:regulation of actin filament polymerization"/>
    <property type="evidence" value="ECO:0007669"/>
    <property type="project" value="TreeGrafter"/>
</dbReference>
<feature type="region of interest" description="Disordered" evidence="15">
    <location>
        <begin position="337"/>
        <end position="524"/>
    </location>
</feature>
<evidence type="ECO:0000256" key="3">
    <source>
        <dbReference type="ARBA" id="ARBA00004544"/>
    </source>
</evidence>
<dbReference type="GO" id="GO:0005884">
    <property type="term" value="C:actin filament"/>
    <property type="evidence" value="ECO:0007669"/>
    <property type="project" value="TreeGrafter"/>
</dbReference>
<evidence type="ECO:0000256" key="4">
    <source>
        <dbReference type="ARBA" id="ARBA00004624"/>
    </source>
</evidence>
<dbReference type="EMBL" id="JAFJMO010000005">
    <property type="protein sequence ID" value="KAJ8276811.1"/>
    <property type="molecule type" value="Genomic_DNA"/>
</dbReference>
<keyword evidence="5" id="KW-0217">Developmental protein</keyword>
<dbReference type="SMART" id="SM00102">
    <property type="entry name" value="ADF"/>
    <property type="match status" value="1"/>
</dbReference>
<dbReference type="AlphaFoldDB" id="A0A9Q1DR94"/>
<dbReference type="GO" id="GO:0045773">
    <property type="term" value="P:positive regulation of axon extension"/>
    <property type="evidence" value="ECO:0007669"/>
    <property type="project" value="TreeGrafter"/>
</dbReference>
<evidence type="ECO:0000313" key="18">
    <source>
        <dbReference type="Proteomes" id="UP001152803"/>
    </source>
</evidence>
<feature type="compositionally biased region" description="Polar residues" evidence="15">
    <location>
        <begin position="397"/>
        <end position="406"/>
    </location>
</feature>
<dbReference type="PANTHER" id="PTHR10829:SF1">
    <property type="entry name" value="DREBRIN"/>
    <property type="match status" value="1"/>
</dbReference>
<dbReference type="CDD" id="cd11281">
    <property type="entry name" value="ADF_drebrin_like"/>
    <property type="match status" value="1"/>
</dbReference>
<dbReference type="InterPro" id="IPR029006">
    <property type="entry name" value="ADF-H/Gelsolin-like_dom_sf"/>
</dbReference>
<name>A0A9Q1DR94_CONCO</name>
<gene>
    <name evidence="17" type="ORF">COCON_G00085630</name>
</gene>